<dbReference type="GO" id="GO:0016651">
    <property type="term" value="F:oxidoreductase activity, acting on NAD(P)H"/>
    <property type="evidence" value="ECO:0007669"/>
    <property type="project" value="InterPro"/>
</dbReference>
<dbReference type="Proteomes" id="UP001147695">
    <property type="component" value="Unassembled WGS sequence"/>
</dbReference>
<dbReference type="Gene3D" id="3.90.180.10">
    <property type="entry name" value="Medium-chain alcohol dehydrogenases, catalytic domain"/>
    <property type="match status" value="1"/>
</dbReference>
<evidence type="ECO:0000256" key="2">
    <source>
        <dbReference type="ARBA" id="ARBA00023002"/>
    </source>
</evidence>
<dbReference type="CDD" id="cd08249">
    <property type="entry name" value="enoyl_reductase_like"/>
    <property type="match status" value="1"/>
</dbReference>
<dbReference type="SUPFAM" id="SSF50129">
    <property type="entry name" value="GroES-like"/>
    <property type="match status" value="1"/>
</dbReference>
<dbReference type="InterPro" id="IPR020843">
    <property type="entry name" value="ER"/>
</dbReference>
<feature type="domain" description="Enoyl reductase (ER)" evidence="3">
    <location>
        <begin position="12"/>
        <end position="374"/>
    </location>
</feature>
<dbReference type="SUPFAM" id="SSF51735">
    <property type="entry name" value="NAD(P)-binding Rossmann-fold domains"/>
    <property type="match status" value="1"/>
</dbReference>
<comment type="similarity">
    <text evidence="1">Belongs to the zinc-containing alcohol dehydrogenase family.</text>
</comment>
<evidence type="ECO:0000313" key="5">
    <source>
        <dbReference type="Proteomes" id="UP001147695"/>
    </source>
</evidence>
<reference evidence="4" key="2">
    <citation type="journal article" date="2023" name="IMA Fungus">
        <title>Comparative genomic study of the Penicillium genus elucidates a diverse pangenome and 15 lateral gene transfer events.</title>
        <authorList>
            <person name="Petersen C."/>
            <person name="Sorensen T."/>
            <person name="Nielsen M.R."/>
            <person name="Sondergaard T.E."/>
            <person name="Sorensen J.L."/>
            <person name="Fitzpatrick D.A."/>
            <person name="Frisvad J.C."/>
            <person name="Nielsen K.L."/>
        </authorList>
    </citation>
    <scope>NUCLEOTIDE SEQUENCE</scope>
    <source>
        <strain evidence="4">IBT 35673</strain>
    </source>
</reference>
<evidence type="ECO:0000313" key="4">
    <source>
        <dbReference type="EMBL" id="KAJ5335139.1"/>
    </source>
</evidence>
<dbReference type="SMART" id="SM00829">
    <property type="entry name" value="PKS_ER"/>
    <property type="match status" value="1"/>
</dbReference>
<evidence type="ECO:0000259" key="3">
    <source>
        <dbReference type="SMART" id="SM00829"/>
    </source>
</evidence>
<dbReference type="PANTHER" id="PTHR45348:SF2">
    <property type="entry name" value="ZINC-TYPE ALCOHOL DEHYDROGENASE-LIKE PROTEIN C2E1P3.01"/>
    <property type="match status" value="1"/>
</dbReference>
<dbReference type="Pfam" id="PF00107">
    <property type="entry name" value="ADH_zinc_N"/>
    <property type="match status" value="1"/>
</dbReference>
<dbReference type="AlphaFoldDB" id="A0A9W9QFF7"/>
<dbReference type="Pfam" id="PF08240">
    <property type="entry name" value="ADH_N"/>
    <property type="match status" value="1"/>
</dbReference>
<protein>
    <submittedName>
        <fullName evidence="4">Zinc-binding oxidoreductase CipB</fullName>
    </submittedName>
</protein>
<dbReference type="PANTHER" id="PTHR45348">
    <property type="entry name" value="HYPOTHETICAL OXIDOREDUCTASE (EUROFUNG)"/>
    <property type="match status" value="1"/>
</dbReference>
<dbReference type="InterPro" id="IPR036291">
    <property type="entry name" value="NAD(P)-bd_dom_sf"/>
</dbReference>
<organism evidence="4 5">
    <name type="scientific">Penicillium brevicompactum</name>
    <dbReference type="NCBI Taxonomy" id="5074"/>
    <lineage>
        <taxon>Eukaryota</taxon>
        <taxon>Fungi</taxon>
        <taxon>Dikarya</taxon>
        <taxon>Ascomycota</taxon>
        <taxon>Pezizomycotina</taxon>
        <taxon>Eurotiomycetes</taxon>
        <taxon>Eurotiomycetidae</taxon>
        <taxon>Eurotiales</taxon>
        <taxon>Aspergillaceae</taxon>
        <taxon>Penicillium</taxon>
    </lineage>
</organism>
<dbReference type="InterPro" id="IPR013149">
    <property type="entry name" value="ADH-like_C"/>
</dbReference>
<dbReference type="InterPro" id="IPR013154">
    <property type="entry name" value="ADH-like_N"/>
</dbReference>
<evidence type="ECO:0000256" key="1">
    <source>
        <dbReference type="ARBA" id="ARBA00008072"/>
    </source>
</evidence>
<dbReference type="Gene3D" id="3.40.50.720">
    <property type="entry name" value="NAD(P)-binding Rossmann-like Domain"/>
    <property type="match status" value="1"/>
</dbReference>
<keyword evidence="2" id="KW-0560">Oxidoreductase</keyword>
<proteinExistence type="inferred from homology"/>
<name>A0A9W9QFF7_PENBR</name>
<comment type="caution">
    <text evidence="4">The sequence shown here is derived from an EMBL/GenBank/DDBJ whole genome shotgun (WGS) entry which is preliminary data.</text>
</comment>
<dbReference type="EMBL" id="JAPZBQ010000004">
    <property type="protein sequence ID" value="KAJ5335139.1"/>
    <property type="molecule type" value="Genomic_DNA"/>
</dbReference>
<reference evidence="4" key="1">
    <citation type="submission" date="2022-12" db="EMBL/GenBank/DDBJ databases">
        <authorList>
            <person name="Petersen C."/>
        </authorList>
    </citation>
    <scope>NUCLEOTIDE SEQUENCE</scope>
    <source>
        <strain evidence="4">IBT 35673</strain>
    </source>
</reference>
<accession>A0A9W9QFF7</accession>
<dbReference type="InterPro" id="IPR047122">
    <property type="entry name" value="Trans-enoyl_RdTase-like"/>
</dbReference>
<gene>
    <name evidence="4" type="ORF">N7452_007542</name>
</gene>
<sequence>MDTNEAAWLPAKCKPLSVKEAPLVPPSSHEIIVKNAAVAINPVEWCKQLMGDLMFGFIKYPFILGNDCAGTVAKVGDSVTRFTVGDRVLAHAIGMDPDVNKSSEGAFQKLTVIRENMASQIPIWMSFEEACVLPLGLSTAACALFQKDFLALQKPDVANLNTLTATEHSREIVLVWGGSSSVGSNAIQLAQAAGYEVIATASPSNFDYVHGLGATECFNYKNENVVKEIIEAIGQKKVAGAIAIGNGSTEACMDILSRTKGNKFVAQISFKFPSKIPSTNFEFVRAVAGLVWSNFGIFLKSKLSGVKTKMVFGSTLAHNEVGNLIYKDFLPTALEKKQYQAAPKAIVVGKGLGTIQEAMYRHMNAGASAAKYVVYI</sequence>
<dbReference type="InterPro" id="IPR011032">
    <property type="entry name" value="GroES-like_sf"/>
</dbReference>